<keyword evidence="3" id="KW-1185">Reference proteome</keyword>
<feature type="compositionally biased region" description="Polar residues" evidence="1">
    <location>
        <begin position="249"/>
        <end position="260"/>
    </location>
</feature>
<feature type="compositionally biased region" description="Basic and acidic residues" evidence="1">
    <location>
        <begin position="355"/>
        <end position="395"/>
    </location>
</feature>
<dbReference type="AlphaFoldDB" id="A0A6S7K4A4"/>
<evidence type="ECO:0000313" key="3">
    <source>
        <dbReference type="Proteomes" id="UP001152795"/>
    </source>
</evidence>
<sequence>MFEHRAQMATKKSHVAPITVYTNGNKYDEKRFVFNPKYVRTFDAFLDQITMETKATCAVRKIYTPHGSRQVGALSNIEPGGRYVAVSRGNFKKIQYGQKIDMGLSSSGTTTTTKTSKKHKTSSRLQKSYEDQMKTQKTIYVHRNGFNERPTQIFFTKRLLRSLGQVLDLVQDKITCDRAIISLHKLNGVTINDVKKLQPDGRYVALEQGQRFRHCTYDYVEAGETSPRRVKLPAIKPQRVAQRSRHPSNESGQELGSTSKPKIKLPVIKQTTNDPGFHVVYGYADKHGNELQNTRSHHAGGSTYRSTQRNQHGGPFHASGAQKELAIAIRDDKRVRVEKPLDMMPADEVEERLDDMDNHGNEKPGQLERRVKPIARSKETAQPIKTEKRSKDNETLPKINKVSKPPLKNTSFPTKPSIAHPRKHTHAQKDQVTVPKSMVKDQNFVSQENSMATTKRYTVTREKRLFGMHGRDGREQAKGVVHVYEMGARIKGLERDKGNVEKRKRIEDWVDQTVEVKQREDEIASVAKQLVTIALVNAEKSFVREKKNNGNSSNLNNVQNNKQNKPGFYEAGKNETKYHRVFGQ</sequence>
<dbReference type="Pfam" id="PF03607">
    <property type="entry name" value="DCX"/>
    <property type="match status" value="1"/>
</dbReference>
<feature type="region of interest" description="Disordered" evidence="1">
    <location>
        <begin position="338"/>
        <end position="433"/>
    </location>
</feature>
<feature type="compositionally biased region" description="Low complexity" evidence="1">
    <location>
        <begin position="549"/>
        <end position="565"/>
    </location>
</feature>
<dbReference type="SUPFAM" id="SSF89837">
    <property type="entry name" value="Doublecortin (DC)"/>
    <property type="match status" value="2"/>
</dbReference>
<proteinExistence type="predicted"/>
<dbReference type="SMART" id="SM00537">
    <property type="entry name" value="DCX"/>
    <property type="match status" value="1"/>
</dbReference>
<protein>
    <submittedName>
        <fullName evidence="2">Doublecortin domain-containing 2</fullName>
    </submittedName>
</protein>
<accession>A0A6S7K4A4</accession>
<dbReference type="EMBL" id="CACRXK020012335">
    <property type="protein sequence ID" value="CAB4023132.1"/>
    <property type="molecule type" value="Genomic_DNA"/>
</dbReference>
<comment type="caution">
    <text evidence="2">The sequence shown here is derived from an EMBL/GenBank/DDBJ whole genome shotgun (WGS) entry which is preliminary data.</text>
</comment>
<dbReference type="Proteomes" id="UP001152795">
    <property type="component" value="Unassembled WGS sequence"/>
</dbReference>
<dbReference type="Gene3D" id="3.10.20.230">
    <property type="entry name" value="Doublecortin domain"/>
    <property type="match status" value="2"/>
</dbReference>
<dbReference type="PROSITE" id="PS50309">
    <property type="entry name" value="DC"/>
    <property type="match status" value="2"/>
</dbReference>
<reference evidence="2" key="1">
    <citation type="submission" date="2020-04" db="EMBL/GenBank/DDBJ databases">
        <authorList>
            <person name="Alioto T."/>
            <person name="Alioto T."/>
            <person name="Gomez Garrido J."/>
        </authorList>
    </citation>
    <scope>NUCLEOTIDE SEQUENCE</scope>
    <source>
        <strain evidence="2">A484AB</strain>
    </source>
</reference>
<feature type="region of interest" description="Disordered" evidence="1">
    <location>
        <begin position="290"/>
        <end position="321"/>
    </location>
</feature>
<feature type="region of interest" description="Disordered" evidence="1">
    <location>
        <begin position="228"/>
        <end position="268"/>
    </location>
</feature>
<dbReference type="PANTHER" id="PTHR23004:SF11">
    <property type="entry name" value="PROTEIN RPI-1"/>
    <property type="match status" value="1"/>
</dbReference>
<evidence type="ECO:0000313" key="2">
    <source>
        <dbReference type="EMBL" id="CAB4023132.1"/>
    </source>
</evidence>
<dbReference type="GO" id="GO:0035556">
    <property type="term" value="P:intracellular signal transduction"/>
    <property type="evidence" value="ECO:0007669"/>
    <property type="project" value="InterPro"/>
</dbReference>
<feature type="region of interest" description="Disordered" evidence="1">
    <location>
        <begin position="105"/>
        <end position="128"/>
    </location>
</feature>
<dbReference type="PANTHER" id="PTHR23004">
    <property type="entry name" value="DOUBLECORTIN DOMAIN CONTAINING 2"/>
    <property type="match status" value="1"/>
</dbReference>
<dbReference type="GO" id="GO:0005874">
    <property type="term" value="C:microtubule"/>
    <property type="evidence" value="ECO:0007669"/>
    <property type="project" value="TreeGrafter"/>
</dbReference>
<dbReference type="InterPro" id="IPR036572">
    <property type="entry name" value="Doublecortin_dom_sf"/>
</dbReference>
<dbReference type="InterPro" id="IPR003533">
    <property type="entry name" value="Doublecortin_dom"/>
</dbReference>
<organism evidence="2 3">
    <name type="scientific">Paramuricea clavata</name>
    <name type="common">Red gorgonian</name>
    <name type="synonym">Violescent sea-whip</name>
    <dbReference type="NCBI Taxonomy" id="317549"/>
    <lineage>
        <taxon>Eukaryota</taxon>
        <taxon>Metazoa</taxon>
        <taxon>Cnidaria</taxon>
        <taxon>Anthozoa</taxon>
        <taxon>Octocorallia</taxon>
        <taxon>Malacalcyonacea</taxon>
        <taxon>Plexauridae</taxon>
        <taxon>Paramuricea</taxon>
    </lineage>
</organism>
<feature type="region of interest" description="Disordered" evidence="1">
    <location>
        <begin position="546"/>
        <end position="575"/>
    </location>
</feature>
<gene>
    <name evidence="2" type="ORF">PACLA_8A075709</name>
</gene>
<feature type="compositionally biased region" description="Low complexity" evidence="1">
    <location>
        <begin position="105"/>
        <end position="114"/>
    </location>
</feature>
<dbReference type="OrthoDB" id="1738954at2759"/>
<evidence type="ECO:0000256" key="1">
    <source>
        <dbReference type="SAM" id="MobiDB-lite"/>
    </source>
</evidence>
<feature type="compositionally biased region" description="Acidic residues" evidence="1">
    <location>
        <begin position="345"/>
        <end position="354"/>
    </location>
</feature>
<name>A0A6S7K4A4_PARCT</name>
<dbReference type="GO" id="GO:0005815">
    <property type="term" value="C:microtubule organizing center"/>
    <property type="evidence" value="ECO:0007669"/>
    <property type="project" value="TreeGrafter"/>
</dbReference>